<evidence type="ECO:0000313" key="2">
    <source>
        <dbReference type="EMBL" id="KAF7270167.1"/>
    </source>
</evidence>
<proteinExistence type="predicted"/>
<organism evidence="2 3">
    <name type="scientific">Rhynchophorus ferrugineus</name>
    <name type="common">Red palm weevil</name>
    <name type="synonym">Curculio ferrugineus</name>
    <dbReference type="NCBI Taxonomy" id="354439"/>
    <lineage>
        <taxon>Eukaryota</taxon>
        <taxon>Metazoa</taxon>
        <taxon>Ecdysozoa</taxon>
        <taxon>Arthropoda</taxon>
        <taxon>Hexapoda</taxon>
        <taxon>Insecta</taxon>
        <taxon>Pterygota</taxon>
        <taxon>Neoptera</taxon>
        <taxon>Endopterygota</taxon>
        <taxon>Coleoptera</taxon>
        <taxon>Polyphaga</taxon>
        <taxon>Cucujiformia</taxon>
        <taxon>Curculionidae</taxon>
        <taxon>Dryophthorinae</taxon>
        <taxon>Rhynchophorus</taxon>
    </lineage>
</organism>
<evidence type="ECO:0000256" key="1">
    <source>
        <dbReference type="SAM" id="MobiDB-lite"/>
    </source>
</evidence>
<keyword evidence="3" id="KW-1185">Reference proteome</keyword>
<accession>A0A834HWN2</accession>
<protein>
    <submittedName>
        <fullName evidence="2">Uncharacterized protein</fullName>
    </submittedName>
</protein>
<dbReference type="Proteomes" id="UP000625711">
    <property type="component" value="Unassembled WGS sequence"/>
</dbReference>
<reference evidence="2" key="1">
    <citation type="submission" date="2020-08" db="EMBL/GenBank/DDBJ databases">
        <title>Genome sequencing and assembly of the red palm weevil Rhynchophorus ferrugineus.</title>
        <authorList>
            <person name="Dias G.B."/>
            <person name="Bergman C.M."/>
            <person name="Manee M."/>
        </authorList>
    </citation>
    <scope>NUCLEOTIDE SEQUENCE</scope>
    <source>
        <strain evidence="2">AA-2017</strain>
        <tissue evidence="2">Whole larva</tissue>
    </source>
</reference>
<name>A0A834HWN2_RHYFE</name>
<comment type="caution">
    <text evidence="2">The sequence shown here is derived from an EMBL/GenBank/DDBJ whole genome shotgun (WGS) entry which is preliminary data.</text>
</comment>
<sequence>MVREWPSSVLDAASTRATRTACTRGRNVELCVQRRRRRTPSCEPVSVCQCRRRVRDHLVILLWDVKQFRFGEYDVQCFRHIIAAIRSFVISVGQGSRPLHHDHRTQLATGIPVLDIAAHPHVLLRIQLTSTSIIIRQTASHISELMRDLNLLLRQQSSSNLLATSEDCPKEDNGRSGNTSDNENADYQQLKVELINVQVEESVALERHMMLYTQYNLQETVIEHILNNIESIILEIQSSNRLHHYLNLYCLQEKYLDDNLSTYLAKTRSTPDLSTLETTKNNLLVALNRDDRIKTLKADFEQKYNNFKLALKNLKIILEILNVQNDCLDKLKRQFHEVLIEYRQCRRLLDKELPFGIAERGKLLSNSLSSLGESYGGLNDRIRLLSGGIGVIVEKMKEQKYVLVKKEIGSLESISE</sequence>
<dbReference type="EMBL" id="JAACXV010014127">
    <property type="protein sequence ID" value="KAF7270167.1"/>
    <property type="molecule type" value="Genomic_DNA"/>
</dbReference>
<gene>
    <name evidence="2" type="ORF">GWI33_016857</name>
</gene>
<dbReference type="AlphaFoldDB" id="A0A834HWN2"/>
<evidence type="ECO:0000313" key="3">
    <source>
        <dbReference type="Proteomes" id="UP000625711"/>
    </source>
</evidence>
<feature type="region of interest" description="Disordered" evidence="1">
    <location>
        <begin position="163"/>
        <end position="183"/>
    </location>
</feature>
<dbReference type="OrthoDB" id="6690373at2759"/>